<organism evidence="9 10">
    <name type="scientific">Botryobasidium botryosum (strain FD-172 SS1)</name>
    <dbReference type="NCBI Taxonomy" id="930990"/>
    <lineage>
        <taxon>Eukaryota</taxon>
        <taxon>Fungi</taxon>
        <taxon>Dikarya</taxon>
        <taxon>Basidiomycota</taxon>
        <taxon>Agaricomycotina</taxon>
        <taxon>Agaricomycetes</taxon>
        <taxon>Cantharellales</taxon>
        <taxon>Botryobasidiaceae</taxon>
        <taxon>Botryobasidium</taxon>
    </lineage>
</organism>
<dbReference type="PANTHER" id="PTHR14360">
    <property type="entry name" value="PROTEIN FMP32, MITOCHONDRIAL"/>
    <property type="match status" value="1"/>
</dbReference>
<evidence type="ECO:0000313" key="9">
    <source>
        <dbReference type="EMBL" id="KDQ07486.1"/>
    </source>
</evidence>
<dbReference type="GO" id="GO:0005739">
    <property type="term" value="C:mitochondrion"/>
    <property type="evidence" value="ECO:0007669"/>
    <property type="project" value="UniProtKB-SubCell"/>
</dbReference>
<evidence type="ECO:0000256" key="5">
    <source>
        <dbReference type="ARBA" id="ARBA00023054"/>
    </source>
</evidence>
<keyword evidence="10" id="KW-1185">Reference proteome</keyword>
<feature type="region of interest" description="Disordered" evidence="8">
    <location>
        <begin position="38"/>
        <end position="90"/>
    </location>
</feature>
<keyword evidence="6" id="KW-0496">Mitochondrion</keyword>
<dbReference type="HOGENOM" id="CLU_063518_1_0_1"/>
<evidence type="ECO:0000256" key="1">
    <source>
        <dbReference type="ARBA" id="ARBA00004173"/>
    </source>
</evidence>
<dbReference type="OrthoDB" id="1552at2759"/>
<evidence type="ECO:0000256" key="8">
    <source>
        <dbReference type="SAM" id="MobiDB-lite"/>
    </source>
</evidence>
<feature type="region of interest" description="Disordered" evidence="8">
    <location>
        <begin position="297"/>
        <end position="340"/>
    </location>
</feature>
<feature type="compositionally biased region" description="Basic and acidic residues" evidence="8">
    <location>
        <begin position="307"/>
        <end position="340"/>
    </location>
</feature>
<feature type="compositionally biased region" description="Low complexity" evidence="8">
    <location>
        <begin position="71"/>
        <end position="80"/>
    </location>
</feature>
<evidence type="ECO:0000256" key="7">
    <source>
        <dbReference type="ARBA" id="ARBA00023136"/>
    </source>
</evidence>
<sequence length="340" mass="37050">MAIGIRRFALRTLALNTPYSSSARCSGQFLSESRSRIIPLGSRTYDSRPTASSPAPPSTPDDTPNSPPTPSSSAPSSSSPQSLPNEFITPSTPALESLSISLTPQSSQNDQPNGSLRTPPVPFHTHKFYTSLEGTFPPPVAATLMSATKSMLSVRTENAKDAALGKNDLENNAYLFRAALSELRTDFTVRTRADTVSLQTTTAAIRREVDQLNAKLKEDIGTLKHDIQMDLNNRKNETRADAKVTDIAIDDISHKFTLTISDLRTEIEQAKWDNTRRGVGVILTLVLFTIVSMEFSSARSKPPKPAPLKEKERGISEEGGRVVRGGRVEERAVSASVNER</sequence>
<dbReference type="Proteomes" id="UP000027195">
    <property type="component" value="Unassembled WGS sequence"/>
</dbReference>
<feature type="compositionally biased region" description="Pro residues" evidence="8">
    <location>
        <begin position="54"/>
        <end position="70"/>
    </location>
</feature>
<dbReference type="InParanoid" id="A0A067M7D4"/>
<evidence type="ECO:0000256" key="3">
    <source>
        <dbReference type="ARBA" id="ARBA00022692"/>
    </source>
</evidence>
<dbReference type="EMBL" id="KL198106">
    <property type="protein sequence ID" value="KDQ07486.1"/>
    <property type="molecule type" value="Genomic_DNA"/>
</dbReference>
<protein>
    <recommendedName>
        <fullName evidence="11">DUF1640 domain-containing protein</fullName>
    </recommendedName>
</protein>
<proteinExistence type="predicted"/>
<evidence type="ECO:0000256" key="6">
    <source>
        <dbReference type="ARBA" id="ARBA00023128"/>
    </source>
</evidence>
<evidence type="ECO:0000256" key="2">
    <source>
        <dbReference type="ARBA" id="ARBA00004370"/>
    </source>
</evidence>
<dbReference type="InterPro" id="IPR024461">
    <property type="entry name" value="CCDC90-like"/>
</dbReference>
<evidence type="ECO:0008006" key="11">
    <source>
        <dbReference type="Google" id="ProtNLM"/>
    </source>
</evidence>
<dbReference type="STRING" id="930990.A0A067M7D4"/>
<keyword evidence="5" id="KW-0175">Coiled coil</keyword>
<dbReference type="GO" id="GO:0016020">
    <property type="term" value="C:membrane"/>
    <property type="evidence" value="ECO:0007669"/>
    <property type="project" value="UniProtKB-SubCell"/>
</dbReference>
<dbReference type="FunCoup" id="A0A067M7D4">
    <property type="interactions" value="171"/>
</dbReference>
<evidence type="ECO:0000256" key="4">
    <source>
        <dbReference type="ARBA" id="ARBA00022989"/>
    </source>
</evidence>
<dbReference type="Gene3D" id="1.20.5.340">
    <property type="match status" value="1"/>
</dbReference>
<gene>
    <name evidence="9" type="ORF">BOTBODRAFT_180669</name>
</gene>
<keyword evidence="3" id="KW-0812">Transmembrane</keyword>
<comment type="subcellular location">
    <subcellularLocation>
        <location evidence="2">Membrane</location>
    </subcellularLocation>
    <subcellularLocation>
        <location evidence="1">Mitochondrion</location>
    </subcellularLocation>
</comment>
<dbReference type="AlphaFoldDB" id="A0A067M7D4"/>
<keyword evidence="7" id="KW-0472">Membrane</keyword>
<evidence type="ECO:0000313" key="10">
    <source>
        <dbReference type="Proteomes" id="UP000027195"/>
    </source>
</evidence>
<feature type="compositionally biased region" description="Polar residues" evidence="8">
    <location>
        <begin position="81"/>
        <end position="90"/>
    </location>
</feature>
<reference evidence="10" key="1">
    <citation type="journal article" date="2014" name="Proc. Natl. Acad. Sci. U.S.A.">
        <title>Extensive sampling of basidiomycete genomes demonstrates inadequacy of the white-rot/brown-rot paradigm for wood decay fungi.</title>
        <authorList>
            <person name="Riley R."/>
            <person name="Salamov A.A."/>
            <person name="Brown D.W."/>
            <person name="Nagy L.G."/>
            <person name="Floudas D."/>
            <person name="Held B.W."/>
            <person name="Levasseur A."/>
            <person name="Lombard V."/>
            <person name="Morin E."/>
            <person name="Otillar R."/>
            <person name="Lindquist E.A."/>
            <person name="Sun H."/>
            <person name="LaButti K.M."/>
            <person name="Schmutz J."/>
            <person name="Jabbour D."/>
            <person name="Luo H."/>
            <person name="Baker S.E."/>
            <person name="Pisabarro A.G."/>
            <person name="Walton J.D."/>
            <person name="Blanchette R.A."/>
            <person name="Henrissat B."/>
            <person name="Martin F."/>
            <person name="Cullen D."/>
            <person name="Hibbett D.S."/>
            <person name="Grigoriev I.V."/>
        </authorList>
    </citation>
    <scope>NUCLEOTIDE SEQUENCE [LARGE SCALE GENOMIC DNA]</scope>
    <source>
        <strain evidence="10">FD-172 SS1</strain>
    </source>
</reference>
<dbReference type="PANTHER" id="PTHR14360:SF12">
    <property type="entry name" value="MOZ PROTEIN REPRESENTS A CHROMATIN-ASSOCIATED ACETYLTRANSFERASE"/>
    <property type="match status" value="1"/>
</dbReference>
<name>A0A067M7D4_BOTB1</name>
<accession>A0A067M7D4</accession>
<keyword evidence="4" id="KW-1133">Transmembrane helix</keyword>
<dbReference type="Pfam" id="PF07798">
    <property type="entry name" value="CCDC90-like"/>
    <property type="match status" value="1"/>
</dbReference>